<keyword evidence="5" id="KW-0547">Nucleotide-binding</keyword>
<dbReference type="Gene3D" id="1.20.1090.10">
    <property type="entry name" value="Dehydroquinate synthase-like - alpha domain"/>
    <property type="match status" value="1"/>
</dbReference>
<dbReference type="CDD" id="cd08195">
    <property type="entry name" value="DHQS"/>
    <property type="match status" value="1"/>
</dbReference>
<evidence type="ECO:0000256" key="6">
    <source>
        <dbReference type="ARBA" id="ARBA00022833"/>
    </source>
</evidence>
<dbReference type="PANTHER" id="PTHR43622">
    <property type="entry name" value="3-DEHYDROQUINATE SYNTHASE"/>
    <property type="match status" value="1"/>
</dbReference>
<organism evidence="13 14">
    <name type="scientific">Reichenbachiella ulvae</name>
    <dbReference type="NCBI Taxonomy" id="2980104"/>
    <lineage>
        <taxon>Bacteria</taxon>
        <taxon>Pseudomonadati</taxon>
        <taxon>Bacteroidota</taxon>
        <taxon>Cytophagia</taxon>
        <taxon>Cytophagales</taxon>
        <taxon>Reichenbachiellaceae</taxon>
        <taxon>Reichenbachiella</taxon>
    </lineage>
</organism>
<keyword evidence="14" id="KW-1185">Reference proteome</keyword>
<feature type="domain" description="3-dehydroquinate synthase C-terminal" evidence="12">
    <location>
        <begin position="168"/>
        <end position="309"/>
    </location>
</feature>
<comment type="caution">
    <text evidence="13">The sequence shown here is derived from an EMBL/GenBank/DDBJ whole genome shotgun (WGS) entry which is preliminary data.</text>
</comment>
<dbReference type="InterPro" id="IPR030963">
    <property type="entry name" value="DHQ_synth_fam"/>
</dbReference>
<dbReference type="RefSeq" id="WP_264139986.1">
    <property type="nucleotide sequence ID" value="NZ_JAOYOD010000001.1"/>
</dbReference>
<dbReference type="InterPro" id="IPR030960">
    <property type="entry name" value="DHQS/DOIS_N"/>
</dbReference>
<evidence type="ECO:0000313" key="14">
    <source>
        <dbReference type="Proteomes" id="UP001300692"/>
    </source>
</evidence>
<evidence type="ECO:0000256" key="2">
    <source>
        <dbReference type="ARBA" id="ARBA00001941"/>
    </source>
</evidence>
<keyword evidence="6" id="KW-0862">Zinc</keyword>
<evidence type="ECO:0000256" key="9">
    <source>
        <dbReference type="ARBA" id="ARBA00023285"/>
    </source>
</evidence>
<evidence type="ECO:0000259" key="11">
    <source>
        <dbReference type="Pfam" id="PF01761"/>
    </source>
</evidence>
<keyword evidence="4" id="KW-0479">Metal-binding</keyword>
<keyword evidence="9" id="KW-0170">Cobalt</keyword>
<sequence>MENHRTEVTTDIQKSIKQFLSDKKYSQIAVIVDENTEEHCLPLVLDALPEHFLISIPSGEENKTLSTCESIWMALTEAGFDRKGLIINLGGGVIGDMGGFVASTYKRGMQFLNIPTTLLSQVDASVGGKLGIDFHGFKNHIGVFNEPQNVLIYTGFYETLPKEELRSGFAEVIKHGLIYDAAYWKEVKNIDPFNHDWTDIVAHSIEIKKKVVTEDPFESGLRKILNFGHTIGHAIESYFLEIPGERLLHGEAIALGMIAEAFLSHKLTGLTKEELDEITSYLVKTYQPKSIDPKLFEEILRLTTQDKKNEGGVVQFSLLKNIGECTINIPIGIPDMVDSLFYLNQAIG</sequence>
<dbReference type="PIRSF" id="PIRSF001455">
    <property type="entry name" value="DHQ_synth"/>
    <property type="match status" value="1"/>
</dbReference>
<comment type="cofactor">
    <cofactor evidence="2">
        <name>Co(2+)</name>
        <dbReference type="ChEBI" id="CHEBI:48828"/>
    </cofactor>
</comment>
<evidence type="ECO:0000259" key="12">
    <source>
        <dbReference type="Pfam" id="PF24621"/>
    </source>
</evidence>
<proteinExistence type="predicted"/>
<reference evidence="13 14" key="1">
    <citation type="submission" date="2022-10" db="EMBL/GenBank/DDBJ databases">
        <title>Comparative genomics and taxonomic characterization of three novel marine species of genus Reichenbachiella exhibiting antioxidant and polysaccharide degradation activities.</title>
        <authorList>
            <person name="Muhammad N."/>
            <person name="Lee Y.-J."/>
            <person name="Ko J."/>
            <person name="Kim S.-G."/>
        </authorList>
    </citation>
    <scope>NUCLEOTIDE SEQUENCE [LARGE SCALE GENOMIC DNA]</scope>
    <source>
        <strain evidence="13 14">ABR2-5</strain>
    </source>
</reference>
<dbReference type="Pfam" id="PF01761">
    <property type="entry name" value="DHQ_synthase"/>
    <property type="match status" value="1"/>
</dbReference>
<dbReference type="NCBIfam" id="TIGR01357">
    <property type="entry name" value="aroB"/>
    <property type="match status" value="1"/>
</dbReference>
<dbReference type="Pfam" id="PF24621">
    <property type="entry name" value="DHQS_C"/>
    <property type="match status" value="1"/>
</dbReference>
<dbReference type="EMBL" id="JAOYOD010000001">
    <property type="protein sequence ID" value="MCV9389072.1"/>
    <property type="molecule type" value="Genomic_DNA"/>
</dbReference>
<dbReference type="PANTHER" id="PTHR43622:SF1">
    <property type="entry name" value="3-DEHYDROQUINATE SYNTHASE"/>
    <property type="match status" value="1"/>
</dbReference>
<comment type="cofactor">
    <cofactor evidence="1">
        <name>NAD(+)</name>
        <dbReference type="ChEBI" id="CHEBI:57540"/>
    </cofactor>
</comment>
<protein>
    <recommendedName>
        <fullName evidence="10">3-dehydroquinate synthase</fullName>
        <ecNumber evidence="10">4.2.3.4</ecNumber>
    </recommendedName>
</protein>
<evidence type="ECO:0000256" key="7">
    <source>
        <dbReference type="ARBA" id="ARBA00023027"/>
    </source>
</evidence>
<evidence type="ECO:0000256" key="5">
    <source>
        <dbReference type="ARBA" id="ARBA00022741"/>
    </source>
</evidence>
<evidence type="ECO:0000256" key="10">
    <source>
        <dbReference type="NCBIfam" id="TIGR01357"/>
    </source>
</evidence>
<feature type="domain" description="3-dehydroquinate synthase N-terminal" evidence="11">
    <location>
        <begin position="54"/>
        <end position="166"/>
    </location>
</feature>
<evidence type="ECO:0000256" key="4">
    <source>
        <dbReference type="ARBA" id="ARBA00022723"/>
    </source>
</evidence>
<evidence type="ECO:0000313" key="13">
    <source>
        <dbReference type="EMBL" id="MCV9389072.1"/>
    </source>
</evidence>
<gene>
    <name evidence="13" type="primary">aroB</name>
    <name evidence="13" type="ORF">N7U62_20535</name>
</gene>
<dbReference type="Gene3D" id="3.40.50.1970">
    <property type="match status" value="1"/>
</dbReference>
<dbReference type="GO" id="GO:0003856">
    <property type="term" value="F:3-dehydroquinate synthase activity"/>
    <property type="evidence" value="ECO:0007669"/>
    <property type="project" value="UniProtKB-EC"/>
</dbReference>
<evidence type="ECO:0000256" key="3">
    <source>
        <dbReference type="ARBA" id="ARBA00003485"/>
    </source>
</evidence>
<keyword evidence="8 13" id="KW-0456">Lyase</keyword>
<dbReference type="InterPro" id="IPR016037">
    <property type="entry name" value="DHQ_synth_AroB"/>
</dbReference>
<accession>A0ABT3CZK7</accession>
<evidence type="ECO:0000256" key="1">
    <source>
        <dbReference type="ARBA" id="ARBA00001911"/>
    </source>
</evidence>
<comment type="function">
    <text evidence="3">Catalyzes the conversion of 3-deoxy-D-arabino-heptulosonate 7-phosphate (DAHP) to dehydroquinate (DHQ).</text>
</comment>
<dbReference type="InterPro" id="IPR056179">
    <property type="entry name" value="DHQS_C"/>
</dbReference>
<dbReference type="InterPro" id="IPR050071">
    <property type="entry name" value="Dehydroquinate_synthase"/>
</dbReference>
<dbReference type="EC" id="4.2.3.4" evidence="10"/>
<dbReference type="Proteomes" id="UP001300692">
    <property type="component" value="Unassembled WGS sequence"/>
</dbReference>
<name>A0ABT3CZK7_9BACT</name>
<dbReference type="SUPFAM" id="SSF56796">
    <property type="entry name" value="Dehydroquinate synthase-like"/>
    <property type="match status" value="1"/>
</dbReference>
<evidence type="ECO:0000256" key="8">
    <source>
        <dbReference type="ARBA" id="ARBA00023239"/>
    </source>
</evidence>
<keyword evidence="7" id="KW-0520">NAD</keyword>